<dbReference type="Gene3D" id="3.40.50.1820">
    <property type="entry name" value="alpha/beta hydrolase"/>
    <property type="match status" value="1"/>
</dbReference>
<dbReference type="Pfam" id="PF01764">
    <property type="entry name" value="Lipase_3"/>
    <property type="match status" value="1"/>
</dbReference>
<dbReference type="InterPro" id="IPR051218">
    <property type="entry name" value="Sec_MonoDiacylglyc_Lipase"/>
</dbReference>
<dbReference type="EMBL" id="MN740560">
    <property type="protein sequence ID" value="QHU33650.1"/>
    <property type="molecule type" value="Genomic_DNA"/>
</dbReference>
<dbReference type="PANTHER" id="PTHR45856">
    <property type="entry name" value="ALPHA/BETA-HYDROLASES SUPERFAMILY PROTEIN"/>
    <property type="match status" value="1"/>
</dbReference>
<dbReference type="InterPro" id="IPR002921">
    <property type="entry name" value="Fungal_lipase-type"/>
</dbReference>
<dbReference type="InterPro" id="IPR029058">
    <property type="entry name" value="AB_hydrolase_fold"/>
</dbReference>
<evidence type="ECO:0000313" key="2">
    <source>
        <dbReference type="EMBL" id="QHU33650.1"/>
    </source>
</evidence>
<dbReference type="SUPFAM" id="SSF53474">
    <property type="entry name" value="alpha/beta-Hydrolases"/>
    <property type="match status" value="1"/>
</dbReference>
<feature type="domain" description="Fungal lipase-type" evidence="1">
    <location>
        <begin position="78"/>
        <end position="198"/>
    </location>
</feature>
<proteinExistence type="predicted"/>
<dbReference type="GO" id="GO:0006629">
    <property type="term" value="P:lipid metabolic process"/>
    <property type="evidence" value="ECO:0007669"/>
    <property type="project" value="InterPro"/>
</dbReference>
<dbReference type="CDD" id="cd00519">
    <property type="entry name" value="Lipase_3"/>
    <property type="match status" value="1"/>
</dbReference>
<reference evidence="2" key="1">
    <citation type="journal article" date="2020" name="Nature">
        <title>Giant virus diversity and host interactions through global metagenomics.</title>
        <authorList>
            <person name="Schulz F."/>
            <person name="Roux S."/>
            <person name="Paez-Espino D."/>
            <person name="Jungbluth S."/>
            <person name="Walsh D.A."/>
            <person name="Denef V.J."/>
            <person name="McMahon K.D."/>
            <person name="Konstantinidis K.T."/>
            <person name="Eloe-Fadrosh E.A."/>
            <person name="Kyrpides N.C."/>
            <person name="Woyke T."/>
        </authorList>
    </citation>
    <scope>NUCLEOTIDE SEQUENCE</scope>
    <source>
        <strain evidence="2">GVMAG-S-1016704-121</strain>
    </source>
</reference>
<organism evidence="2">
    <name type="scientific">viral metagenome</name>
    <dbReference type="NCBI Taxonomy" id="1070528"/>
    <lineage>
        <taxon>unclassified sequences</taxon>
        <taxon>metagenomes</taxon>
        <taxon>organismal metagenomes</taxon>
    </lineage>
</organism>
<dbReference type="PANTHER" id="PTHR45856:SF24">
    <property type="entry name" value="FUNGAL LIPASE-LIKE DOMAIN-CONTAINING PROTEIN"/>
    <property type="match status" value="1"/>
</dbReference>
<accession>A0A6C0LTE1</accession>
<evidence type="ECO:0000259" key="1">
    <source>
        <dbReference type="Pfam" id="PF01764"/>
    </source>
</evidence>
<sequence length="263" mass="29680">MFFIITAITAITALTPCNSARNNKLLINKCVKLSDAIYVKGHRDLKNRLGESGLNDIEIVENKQNNRALVYMDDKNTIVTFRGTVYPQNVVQDLNTRLMHADQYGHNGKVHTGFHEIWKTLEPEITKLCGDKHITFTGHSMAGSVAQIASCYTPSSDVITFGSSRTGNAEFVETVNDGNDFIYMFRNKGDYVTSLPLNTMGYRDTTPDIIELDENGNWRDVRLNPIPYIDDANALNAVTWGRISVSDVIKKHHMSEYEKRMLL</sequence>
<protein>
    <recommendedName>
        <fullName evidence="1">Fungal lipase-type domain-containing protein</fullName>
    </recommendedName>
</protein>
<dbReference type="AlphaFoldDB" id="A0A6C0LTE1"/>
<name>A0A6C0LTE1_9ZZZZ</name>